<dbReference type="InterPro" id="IPR018097">
    <property type="entry name" value="EGF_Ca-bd_CS"/>
</dbReference>
<dbReference type="PROSITE" id="PS50026">
    <property type="entry name" value="EGF_3"/>
    <property type="match status" value="2"/>
</dbReference>
<keyword evidence="2" id="KW-0732">Signal</keyword>
<evidence type="ECO:0000256" key="1">
    <source>
        <dbReference type="ARBA" id="ARBA00022536"/>
    </source>
</evidence>
<gene>
    <name evidence="6" type="ORF">PEVE_00032724</name>
</gene>
<organism evidence="6 7">
    <name type="scientific">Porites evermanni</name>
    <dbReference type="NCBI Taxonomy" id="104178"/>
    <lineage>
        <taxon>Eukaryota</taxon>
        <taxon>Metazoa</taxon>
        <taxon>Cnidaria</taxon>
        <taxon>Anthozoa</taxon>
        <taxon>Hexacorallia</taxon>
        <taxon>Scleractinia</taxon>
        <taxon>Fungiina</taxon>
        <taxon>Poritidae</taxon>
        <taxon>Porites</taxon>
    </lineage>
</organism>
<proteinExistence type="predicted"/>
<keyword evidence="7" id="KW-1185">Reference proteome</keyword>
<feature type="disulfide bond" evidence="4">
    <location>
        <begin position="128"/>
        <end position="137"/>
    </location>
</feature>
<reference evidence="6 7" key="1">
    <citation type="submission" date="2022-05" db="EMBL/GenBank/DDBJ databases">
        <authorList>
            <consortium name="Genoscope - CEA"/>
            <person name="William W."/>
        </authorList>
    </citation>
    <scope>NUCLEOTIDE SEQUENCE [LARGE SCALE GENOMIC DNA]</scope>
</reference>
<dbReference type="PROSITE" id="PS00022">
    <property type="entry name" value="EGF_1"/>
    <property type="match status" value="1"/>
</dbReference>
<dbReference type="Pfam" id="PF23283">
    <property type="entry name" value="D8C_UMOD"/>
    <property type="match status" value="1"/>
</dbReference>
<dbReference type="SMART" id="SM00179">
    <property type="entry name" value="EGF_CA"/>
    <property type="match status" value="1"/>
</dbReference>
<dbReference type="InterPro" id="IPR001881">
    <property type="entry name" value="EGF-like_Ca-bd_dom"/>
</dbReference>
<evidence type="ECO:0000259" key="5">
    <source>
        <dbReference type="PROSITE" id="PS50026"/>
    </source>
</evidence>
<dbReference type="PROSITE" id="PS00010">
    <property type="entry name" value="ASX_HYDROXYL"/>
    <property type="match status" value="1"/>
</dbReference>
<dbReference type="EMBL" id="CALNXI010000048">
    <property type="protein sequence ID" value="CAH3016811.1"/>
    <property type="molecule type" value="Genomic_DNA"/>
</dbReference>
<dbReference type="InterPro" id="IPR057774">
    <property type="entry name" value="D8C_UMOD/GP2/OIT3-like"/>
</dbReference>
<dbReference type="PROSITE" id="PS01186">
    <property type="entry name" value="EGF_2"/>
    <property type="match status" value="2"/>
</dbReference>
<comment type="caution">
    <text evidence="6">The sequence shown here is derived from an EMBL/GenBank/DDBJ whole genome shotgun (WGS) entry which is preliminary data.</text>
</comment>
<name>A0ABN8LI89_9CNID</name>
<keyword evidence="3 4" id="KW-1015">Disulfide bond</keyword>
<sequence>KAFGEGSIGEFLYVNFMMNEFSYLNITSVGRNLIQEGDDCAFACLNIASCFSYNMATFPDVNGKFLCELLPSDKYNNSEKFITSKEFHHFHIPFAYIFFTQNICDTHPCLNNGKCYFKYTDKRYGCVCASGYTGENCEKDIDECDDGVHDCLPSVASCVNTLGSFNCSCNHGYIGDGKTNCTNLVNNAYVLTIPTNSQIVGRRIFMANFCDEYRFLINKFIILIYLLECYNFTSLTDADRKPLFPLVETAKKDTNLGPGWFRFQGDAGNMMTTSCPSIRKCNTHATGWLNGTHPDVADGIVTRQVCFSYIAGCCEWQTQIQVRNCSEYIVYYLHSTP</sequence>
<dbReference type="PANTHER" id="PTHR36191:SF4">
    <property type="entry name" value="VWFD DOMAIN-CONTAINING PROTEIN"/>
    <property type="match status" value="1"/>
</dbReference>
<dbReference type="InterPro" id="IPR000742">
    <property type="entry name" value="EGF"/>
</dbReference>
<feature type="domain" description="EGF-like" evidence="5">
    <location>
        <begin position="140"/>
        <end position="182"/>
    </location>
</feature>
<dbReference type="CDD" id="cd00054">
    <property type="entry name" value="EGF_CA"/>
    <property type="match status" value="2"/>
</dbReference>
<evidence type="ECO:0000313" key="7">
    <source>
        <dbReference type="Proteomes" id="UP001159427"/>
    </source>
</evidence>
<comment type="caution">
    <text evidence="4">Lacks conserved residue(s) required for the propagation of feature annotation.</text>
</comment>
<dbReference type="InterPro" id="IPR000152">
    <property type="entry name" value="EGF-type_Asp/Asn_hydroxyl_site"/>
</dbReference>
<accession>A0ABN8LI89</accession>
<dbReference type="PANTHER" id="PTHR36191">
    <property type="entry name" value="ENDO/EXONUCLEASE/PHOSPHATASE DOMAIN-CONTAINING PROTEIN-RELATED"/>
    <property type="match status" value="1"/>
</dbReference>
<feature type="non-terminal residue" evidence="6">
    <location>
        <position position="337"/>
    </location>
</feature>
<dbReference type="PROSITE" id="PS01187">
    <property type="entry name" value="EGF_CA"/>
    <property type="match status" value="1"/>
</dbReference>
<dbReference type="InterPro" id="IPR049883">
    <property type="entry name" value="NOTCH1_EGF-like"/>
</dbReference>
<feature type="domain" description="EGF-like" evidence="5">
    <location>
        <begin position="100"/>
        <end position="138"/>
    </location>
</feature>
<evidence type="ECO:0000313" key="6">
    <source>
        <dbReference type="EMBL" id="CAH3016811.1"/>
    </source>
</evidence>
<evidence type="ECO:0000256" key="2">
    <source>
        <dbReference type="ARBA" id="ARBA00022729"/>
    </source>
</evidence>
<dbReference type="Gene3D" id="2.10.25.10">
    <property type="entry name" value="Laminin"/>
    <property type="match status" value="2"/>
</dbReference>
<dbReference type="SUPFAM" id="SSF57196">
    <property type="entry name" value="EGF/Laminin"/>
    <property type="match status" value="2"/>
</dbReference>
<protein>
    <recommendedName>
        <fullName evidence="5">EGF-like domain-containing protein</fullName>
    </recommendedName>
</protein>
<feature type="non-terminal residue" evidence="6">
    <location>
        <position position="1"/>
    </location>
</feature>
<evidence type="ECO:0000256" key="4">
    <source>
        <dbReference type="PROSITE-ProRule" id="PRU00076"/>
    </source>
</evidence>
<dbReference type="SMART" id="SM00181">
    <property type="entry name" value="EGF"/>
    <property type="match status" value="2"/>
</dbReference>
<dbReference type="Proteomes" id="UP001159427">
    <property type="component" value="Unassembled WGS sequence"/>
</dbReference>
<dbReference type="Pfam" id="PF07645">
    <property type="entry name" value="EGF_CA"/>
    <property type="match status" value="1"/>
</dbReference>
<evidence type="ECO:0000256" key="3">
    <source>
        <dbReference type="ARBA" id="ARBA00023157"/>
    </source>
</evidence>
<feature type="disulfide bond" evidence="4">
    <location>
        <begin position="109"/>
        <end position="126"/>
    </location>
</feature>
<keyword evidence="1 4" id="KW-0245">EGF-like domain</keyword>